<accession>A0A2H3ECZ9</accession>
<sequence length="143" mass="16269">LNMYNLYKFECTIWVKQLRQGKLQPHADSGRFVSIDDELKGIQVFWPGKCCVSIERNVYFNKNEDLSIETIKIEGEYKTIVNSDKFYATDNTDNSLKETQNKKDEPATPQTPPTDTQNTPEDLLSPLSPLSTSPSSLNLALHQ</sequence>
<dbReference type="InterPro" id="IPR057670">
    <property type="entry name" value="SH3_retrovirus"/>
</dbReference>
<feature type="compositionally biased region" description="Low complexity" evidence="1">
    <location>
        <begin position="113"/>
        <end position="143"/>
    </location>
</feature>
<dbReference type="AlphaFoldDB" id="A0A2H3ECZ9"/>
<dbReference type="OrthoDB" id="3055135at2759"/>
<protein>
    <recommendedName>
        <fullName evidence="2">Retroviral polymerase SH3-like domain-containing protein</fullName>
    </recommendedName>
</protein>
<dbReference type="STRING" id="47427.A0A2H3ECZ9"/>
<evidence type="ECO:0000313" key="3">
    <source>
        <dbReference type="EMBL" id="PBL01503.1"/>
    </source>
</evidence>
<feature type="compositionally biased region" description="Basic and acidic residues" evidence="1">
    <location>
        <begin position="95"/>
        <end position="106"/>
    </location>
</feature>
<dbReference type="Proteomes" id="UP000217790">
    <property type="component" value="Unassembled WGS sequence"/>
</dbReference>
<dbReference type="OMA" id="SKGHRIH"/>
<evidence type="ECO:0000259" key="2">
    <source>
        <dbReference type="Pfam" id="PF25597"/>
    </source>
</evidence>
<gene>
    <name evidence="3" type="ORF">ARMGADRAFT_917746</name>
</gene>
<name>A0A2H3ECZ9_ARMGA</name>
<feature type="domain" description="Retroviral polymerase SH3-like" evidence="2">
    <location>
        <begin position="11"/>
        <end position="65"/>
    </location>
</feature>
<organism evidence="3 4">
    <name type="scientific">Armillaria gallica</name>
    <name type="common">Bulbous honey fungus</name>
    <name type="synonym">Armillaria bulbosa</name>
    <dbReference type="NCBI Taxonomy" id="47427"/>
    <lineage>
        <taxon>Eukaryota</taxon>
        <taxon>Fungi</taxon>
        <taxon>Dikarya</taxon>
        <taxon>Basidiomycota</taxon>
        <taxon>Agaricomycotina</taxon>
        <taxon>Agaricomycetes</taxon>
        <taxon>Agaricomycetidae</taxon>
        <taxon>Agaricales</taxon>
        <taxon>Marasmiineae</taxon>
        <taxon>Physalacriaceae</taxon>
        <taxon>Armillaria</taxon>
    </lineage>
</organism>
<feature type="region of interest" description="Disordered" evidence="1">
    <location>
        <begin position="89"/>
        <end position="143"/>
    </location>
</feature>
<dbReference type="EMBL" id="KZ293646">
    <property type="protein sequence ID" value="PBL01503.1"/>
    <property type="molecule type" value="Genomic_DNA"/>
</dbReference>
<dbReference type="Pfam" id="PF25597">
    <property type="entry name" value="SH3_retrovirus"/>
    <property type="match status" value="1"/>
</dbReference>
<dbReference type="InParanoid" id="A0A2H3ECZ9"/>
<evidence type="ECO:0000256" key="1">
    <source>
        <dbReference type="SAM" id="MobiDB-lite"/>
    </source>
</evidence>
<proteinExistence type="predicted"/>
<reference evidence="4" key="1">
    <citation type="journal article" date="2017" name="Nat. Ecol. Evol.">
        <title>Genome expansion and lineage-specific genetic innovations in the forest pathogenic fungi Armillaria.</title>
        <authorList>
            <person name="Sipos G."/>
            <person name="Prasanna A.N."/>
            <person name="Walter M.C."/>
            <person name="O'Connor E."/>
            <person name="Balint B."/>
            <person name="Krizsan K."/>
            <person name="Kiss B."/>
            <person name="Hess J."/>
            <person name="Varga T."/>
            <person name="Slot J."/>
            <person name="Riley R."/>
            <person name="Boka B."/>
            <person name="Rigling D."/>
            <person name="Barry K."/>
            <person name="Lee J."/>
            <person name="Mihaltcheva S."/>
            <person name="LaButti K."/>
            <person name="Lipzen A."/>
            <person name="Waldron R."/>
            <person name="Moloney N.M."/>
            <person name="Sperisen C."/>
            <person name="Kredics L."/>
            <person name="Vagvoelgyi C."/>
            <person name="Patrignani A."/>
            <person name="Fitzpatrick D."/>
            <person name="Nagy I."/>
            <person name="Doyle S."/>
            <person name="Anderson J.B."/>
            <person name="Grigoriev I.V."/>
            <person name="Gueldener U."/>
            <person name="Muensterkoetter M."/>
            <person name="Nagy L.G."/>
        </authorList>
    </citation>
    <scope>NUCLEOTIDE SEQUENCE [LARGE SCALE GENOMIC DNA]</scope>
    <source>
        <strain evidence="4">Ar21-2</strain>
    </source>
</reference>
<keyword evidence="4" id="KW-1185">Reference proteome</keyword>
<feature type="non-terminal residue" evidence="3">
    <location>
        <position position="1"/>
    </location>
</feature>
<evidence type="ECO:0000313" key="4">
    <source>
        <dbReference type="Proteomes" id="UP000217790"/>
    </source>
</evidence>